<dbReference type="Proteomes" id="UP000249177">
    <property type="component" value="Unassembled WGS sequence"/>
</dbReference>
<reference evidence="1 2" key="1">
    <citation type="submission" date="2018-06" db="EMBL/GenBank/DDBJ databases">
        <title>Flavobacterium sp IMCC34762, genome.</title>
        <authorList>
            <person name="Joung Y."/>
            <person name="Cho J."/>
            <person name="Song J."/>
        </authorList>
    </citation>
    <scope>NUCLEOTIDE SEQUENCE [LARGE SCALE GENOMIC DNA]</scope>
    <source>
        <strain evidence="1 2">IMCC34762</strain>
    </source>
</reference>
<sequence>MKIDTKEILENSVNFSILLQDKLAKSNLQHHKQIVFHSSNFRNSPTLKSHSNELEKSEIPIIYIIRVKDKNTAKVLIEKFLRFSKENKLKVKNVDRVNVSRFNGEKSNVLYVGSSTTDFVTRIKNHLGVLKNRVYSLHLSKWDENFNYEIVIDIFKVKSLDKNEVIERFVVEIIEQQIWEKLQPIFGKKSGL</sequence>
<dbReference type="OrthoDB" id="1436147at2"/>
<accession>A0A2W7U627</accession>
<name>A0A2W7U627_9FLAO</name>
<organism evidence="1 2">
    <name type="scientific">Flavobacterium aquariorum</name>
    <dbReference type="NCBI Taxonomy" id="2217670"/>
    <lineage>
        <taxon>Bacteria</taxon>
        <taxon>Pseudomonadati</taxon>
        <taxon>Bacteroidota</taxon>
        <taxon>Flavobacteriia</taxon>
        <taxon>Flavobacteriales</taxon>
        <taxon>Flavobacteriaceae</taxon>
        <taxon>Flavobacterium</taxon>
    </lineage>
</organism>
<dbReference type="EMBL" id="QKXH01000009">
    <property type="protein sequence ID" value="PZX92699.1"/>
    <property type="molecule type" value="Genomic_DNA"/>
</dbReference>
<evidence type="ECO:0008006" key="3">
    <source>
        <dbReference type="Google" id="ProtNLM"/>
    </source>
</evidence>
<dbReference type="AlphaFoldDB" id="A0A2W7U627"/>
<evidence type="ECO:0000313" key="1">
    <source>
        <dbReference type="EMBL" id="PZX92699.1"/>
    </source>
</evidence>
<comment type="caution">
    <text evidence="1">The sequence shown here is derived from an EMBL/GenBank/DDBJ whole genome shotgun (WGS) entry which is preliminary data.</text>
</comment>
<dbReference type="RefSeq" id="WP_111410870.1">
    <property type="nucleotide sequence ID" value="NZ_QKXH01000009.1"/>
</dbReference>
<protein>
    <recommendedName>
        <fullName evidence="3">GIY-YIG domain-containing protein</fullName>
    </recommendedName>
</protein>
<proteinExistence type="predicted"/>
<evidence type="ECO:0000313" key="2">
    <source>
        <dbReference type="Proteomes" id="UP000249177"/>
    </source>
</evidence>
<keyword evidence="2" id="KW-1185">Reference proteome</keyword>
<gene>
    <name evidence="1" type="ORF">DOS84_14690</name>
</gene>